<keyword evidence="1" id="KW-0812">Transmembrane</keyword>
<gene>
    <name evidence="2" type="ORF">E2605_12160</name>
</gene>
<keyword evidence="3" id="KW-1185">Reference proteome</keyword>
<evidence type="ECO:0008006" key="4">
    <source>
        <dbReference type="Google" id="ProtNLM"/>
    </source>
</evidence>
<feature type="transmembrane region" description="Helical" evidence="1">
    <location>
        <begin position="153"/>
        <end position="186"/>
    </location>
</feature>
<feature type="transmembrane region" description="Helical" evidence="1">
    <location>
        <begin position="70"/>
        <end position="91"/>
    </location>
</feature>
<evidence type="ECO:0000256" key="1">
    <source>
        <dbReference type="SAM" id="Phobius"/>
    </source>
</evidence>
<evidence type="ECO:0000313" key="2">
    <source>
        <dbReference type="EMBL" id="TFD95590.1"/>
    </source>
</evidence>
<evidence type="ECO:0000313" key="3">
    <source>
        <dbReference type="Proteomes" id="UP000297861"/>
    </source>
</evidence>
<protein>
    <recommendedName>
        <fullName evidence="4">Transmembrane protein</fullName>
    </recommendedName>
</protein>
<keyword evidence="1" id="KW-1133">Transmembrane helix</keyword>
<organism evidence="2 3">
    <name type="scientific">Dysgonomonas capnocytophagoides</name>
    <dbReference type="NCBI Taxonomy" id="45254"/>
    <lineage>
        <taxon>Bacteria</taxon>
        <taxon>Pseudomonadati</taxon>
        <taxon>Bacteroidota</taxon>
        <taxon>Bacteroidia</taxon>
        <taxon>Bacteroidales</taxon>
        <taxon>Dysgonomonadaceae</taxon>
        <taxon>Dysgonomonas</taxon>
    </lineage>
</organism>
<reference evidence="2 3" key="1">
    <citation type="submission" date="2019-03" db="EMBL/GenBank/DDBJ databases">
        <title>San Antonio Military Medical Center submission to MRSN (WRAIR), pending publication.</title>
        <authorList>
            <person name="Blyth D.M."/>
            <person name="Mccarthy S.L."/>
            <person name="Schall S.E."/>
            <person name="Stam J.A."/>
            <person name="Ong A.C."/>
            <person name="Mcgann P.T."/>
        </authorList>
    </citation>
    <scope>NUCLEOTIDE SEQUENCE [LARGE SCALE GENOMIC DNA]</scope>
    <source>
        <strain evidence="2 3">MRSN571793</strain>
    </source>
</reference>
<feature type="transmembrane region" description="Helical" evidence="1">
    <location>
        <begin position="269"/>
        <end position="290"/>
    </location>
</feature>
<dbReference type="AlphaFoldDB" id="A0A4Y8L3G6"/>
<dbReference type="OrthoDB" id="1067842at2"/>
<proteinExistence type="predicted"/>
<dbReference type="Pfam" id="PF19529">
    <property type="entry name" value="DUF6057"/>
    <property type="match status" value="1"/>
</dbReference>
<accession>A0A4Y8L3G6</accession>
<feature type="transmembrane region" description="Helical" evidence="1">
    <location>
        <begin position="12"/>
        <end position="30"/>
    </location>
</feature>
<dbReference type="Proteomes" id="UP000297861">
    <property type="component" value="Unassembled WGS sequence"/>
</dbReference>
<feature type="transmembrane region" description="Helical" evidence="1">
    <location>
        <begin position="236"/>
        <end position="257"/>
    </location>
</feature>
<dbReference type="RefSeq" id="WP_134436623.1">
    <property type="nucleotide sequence ID" value="NZ_SOML01000007.1"/>
</dbReference>
<feature type="transmembrane region" description="Helical" evidence="1">
    <location>
        <begin position="103"/>
        <end position="120"/>
    </location>
</feature>
<dbReference type="InterPro" id="IPR045692">
    <property type="entry name" value="DUF6057"/>
</dbReference>
<sequence>MNKIFKHFDWCLSLVFGIMIFVFFAFFYRYHLLYQEQLQLFLFTSYYLSDLMGRPGGLADYFGTFFTQFYYYPLAGALCIASFLVLLQLVVKRLCNKWGADSPMVLPFSFVPSILMWALLCDENYLLTALLAILLTMIPSLLYLKIKSSSIRLIFVVLMFPLLYWFAGGVFWIFGILCILSEWFYFKQLSKLTWGVLLIVIAGSVMFYPLISGLFLQYPESQLWWGISYNRYPVVLPYSILVVWVSIALVPLCFVLMRNRLSKLKYPRFTVVVSIVLVSVFAFFALKSVIDWRKEEVMAYDYYTRVKNWKKIIDMANRKDPDTPLSVTCLNLALYKDGAMGNSMFRYFQNGPEGLLPAFQRDFTSPLIAGEVYYHLGFLNTSMRYSFEAMEALPDNKKSSRAMLRIAEVNLLNGENKVAEKYLRILQHTLFYNEEATRMLECLGDDRKIKGREEWIHLQKIRMKSDFLFSENEKDQMLGLLFVNNQSNKMAFEYLMAYTLLIKDLDHFVQYFPLGKKLGYREIPAHYQEALLFYWINTGHGINDLPWSIDSPVIQNYINFSKALAAGANANSLYRGFSQTYWYYLQFSGGDRVDYTQKPIY</sequence>
<dbReference type="EMBL" id="SOML01000007">
    <property type="protein sequence ID" value="TFD95590.1"/>
    <property type="molecule type" value="Genomic_DNA"/>
</dbReference>
<feature type="transmembrane region" description="Helical" evidence="1">
    <location>
        <begin position="192"/>
        <end position="216"/>
    </location>
</feature>
<name>A0A4Y8L3G6_9BACT</name>
<keyword evidence="1" id="KW-0472">Membrane</keyword>
<dbReference type="STRING" id="1121485.GCA_000426485_03281"/>
<comment type="caution">
    <text evidence="2">The sequence shown here is derived from an EMBL/GenBank/DDBJ whole genome shotgun (WGS) entry which is preliminary data.</text>
</comment>
<feature type="transmembrane region" description="Helical" evidence="1">
    <location>
        <begin position="126"/>
        <end position="146"/>
    </location>
</feature>